<dbReference type="SUPFAM" id="SSF81301">
    <property type="entry name" value="Nucleotidyltransferase"/>
    <property type="match status" value="1"/>
</dbReference>
<keyword evidence="1" id="KW-0051">Antiviral defense</keyword>
<evidence type="ECO:0000256" key="1">
    <source>
        <dbReference type="ARBA" id="ARBA00023118"/>
    </source>
</evidence>
<dbReference type="Proteomes" id="UP000663981">
    <property type="component" value="Unassembled WGS sequence"/>
</dbReference>
<dbReference type="Gene3D" id="3.30.460.10">
    <property type="entry name" value="Beta Polymerase, domain 2"/>
    <property type="match status" value="1"/>
</dbReference>
<name>A0ABS3N5L5_9BACI</name>
<comment type="caution">
    <text evidence="3">The sequence shown here is derived from an EMBL/GenBank/DDBJ whole genome shotgun (WGS) entry which is preliminary data.</text>
</comment>
<keyword evidence="4" id="KW-1185">Reference proteome</keyword>
<dbReference type="EMBL" id="JAGDEL010000015">
    <property type="protein sequence ID" value="MBO1513513.1"/>
    <property type="molecule type" value="Genomic_DNA"/>
</dbReference>
<dbReference type="RefSeq" id="WP_207980472.1">
    <property type="nucleotide sequence ID" value="NZ_JAGDEL010000015.1"/>
</dbReference>
<sequence length="443" mass="51303">MLSQSFEDFCESLKVDNTEDIDIKFKSITKRLNKSFWDSESEEEHGYKVGSLGRNTAIKGVSDLDMLFVLPDDLYTQYNNYEGNGQSALLQCVKNEIKKRYPNTIVRGDGQVVVVSFSNYEVEVCPAFEESDGSYTYPNSNNGGKWKKTDPMPEIEESLDTIDETNQHFQHVCNMVRAWKNHIGFKIGGLLIDTLVFNFFNQYPDYKSTTFDNYLSLFQDLFKYLKGLNKDQKYWLALGSKQHVYNKDGKFVTKAKKAYNKLDGLVEDSDELYEKLQEIFGKDFPIPETVEESAQATFALSSRSNSEKFIEDMFPIDIKYNLKINCEVKQNGFREALLRTLLLQDKPLLINKQLTFFIEHNEAKDKQLQFTVYWKVRNRGDEAIKRKQLRGEIVRGTDQKVERTSFKGGHYVECYIIHNDVCVARDFLDVPISYSFNSAIASY</sequence>
<accession>A0ABS3N5L5</accession>
<dbReference type="InterPro" id="IPR040511">
    <property type="entry name" value="AGS_C"/>
</dbReference>
<organism evidence="3 4">
    <name type="scientific">Metabacillus bambusae</name>
    <dbReference type="NCBI Taxonomy" id="2795218"/>
    <lineage>
        <taxon>Bacteria</taxon>
        <taxon>Bacillati</taxon>
        <taxon>Bacillota</taxon>
        <taxon>Bacilli</taxon>
        <taxon>Bacillales</taxon>
        <taxon>Bacillaceae</taxon>
        <taxon>Metabacillus</taxon>
    </lineage>
</organism>
<evidence type="ECO:0000313" key="3">
    <source>
        <dbReference type="EMBL" id="MBO1513513.1"/>
    </source>
</evidence>
<reference evidence="3 4" key="1">
    <citation type="submission" date="2021-03" db="EMBL/GenBank/DDBJ databases">
        <title>Whole genome sequence of Metabacillus bambusae BG109.</title>
        <authorList>
            <person name="Jeong J.W."/>
        </authorList>
    </citation>
    <scope>NUCLEOTIDE SEQUENCE [LARGE SCALE GENOMIC DNA]</scope>
    <source>
        <strain evidence="3 4">BG109</strain>
    </source>
</reference>
<protein>
    <submittedName>
        <fullName evidence="3">Nucleotidyltransferase</fullName>
    </submittedName>
</protein>
<dbReference type="InterPro" id="IPR043519">
    <property type="entry name" value="NT_sf"/>
</dbReference>
<dbReference type="InterPro" id="IPR006116">
    <property type="entry name" value="NT_2-5OAS_ClassI-CCAase"/>
</dbReference>
<dbReference type="Pfam" id="PF18144">
    <property type="entry name" value="SMODS"/>
    <property type="match status" value="1"/>
</dbReference>
<proteinExistence type="predicted"/>
<feature type="domain" description="Adenylyl/Guanylyl and SMODS C-terminal sensor" evidence="2">
    <location>
        <begin position="305"/>
        <end position="433"/>
    </location>
</feature>
<dbReference type="Pfam" id="PF18134">
    <property type="entry name" value="AGS_C"/>
    <property type="match status" value="1"/>
</dbReference>
<evidence type="ECO:0000259" key="2">
    <source>
        <dbReference type="Pfam" id="PF18134"/>
    </source>
</evidence>
<gene>
    <name evidence="3" type="ORF">I7822_17880</name>
</gene>
<evidence type="ECO:0000313" key="4">
    <source>
        <dbReference type="Proteomes" id="UP000663981"/>
    </source>
</evidence>
<dbReference type="CDD" id="cd05400">
    <property type="entry name" value="NT_2-5OAS_ClassI-CCAase"/>
    <property type="match status" value="1"/>
</dbReference>